<dbReference type="GO" id="GO:0120097">
    <property type="term" value="C:glycosylphosphatidylinositol-mannosyltransferase II complex"/>
    <property type="evidence" value="ECO:0007669"/>
    <property type="project" value="EnsemblFungi"/>
</dbReference>
<keyword evidence="5 12" id="KW-0337">GPI-anchor biosynthesis</keyword>
<evidence type="ECO:0000256" key="10">
    <source>
        <dbReference type="ARBA" id="ARBA00022989"/>
    </source>
</evidence>
<feature type="transmembrane region" description="Helical" evidence="12">
    <location>
        <begin position="416"/>
        <end position="435"/>
    </location>
</feature>
<evidence type="ECO:0000256" key="2">
    <source>
        <dbReference type="ARBA" id="ARBA00004687"/>
    </source>
</evidence>
<name>J7S2R0_HUIN7</name>
<evidence type="ECO:0000256" key="6">
    <source>
        <dbReference type="ARBA" id="ARBA00022676"/>
    </source>
</evidence>
<dbReference type="Proteomes" id="UP000006310">
    <property type="component" value="Chromosome 10"/>
</dbReference>
<dbReference type="KEGG" id="kng:KNAG_0J01100"/>
<dbReference type="GeneID" id="34527947"/>
<dbReference type="GO" id="GO:0006506">
    <property type="term" value="P:GPI anchor biosynthetic process"/>
    <property type="evidence" value="ECO:0007669"/>
    <property type="project" value="UniProtKB-UniPathway"/>
</dbReference>
<evidence type="ECO:0000256" key="9">
    <source>
        <dbReference type="ARBA" id="ARBA00022824"/>
    </source>
</evidence>
<dbReference type="GO" id="GO:0005789">
    <property type="term" value="C:endoplasmic reticulum membrane"/>
    <property type="evidence" value="ECO:0007669"/>
    <property type="project" value="UniProtKB-SubCell"/>
</dbReference>
<comment type="subcellular location">
    <subcellularLocation>
        <location evidence="1 12">Endoplasmic reticulum membrane</location>
        <topology evidence="1 12">Multi-pass membrane protein</topology>
    </subcellularLocation>
</comment>
<keyword evidence="8 12" id="KW-0812">Transmembrane</keyword>
<dbReference type="PANTHER" id="PTHR12468:SF2">
    <property type="entry name" value="GPI MANNOSYLTRANSFERASE 2"/>
    <property type="match status" value="1"/>
</dbReference>
<dbReference type="eggNOG" id="KOG2647">
    <property type="taxonomic scope" value="Eukaryota"/>
</dbReference>
<keyword evidence="14" id="KW-1185">Reference proteome</keyword>
<comment type="similarity">
    <text evidence="3 12">Belongs to the PIGV family.</text>
</comment>
<reference evidence="13 14" key="1">
    <citation type="journal article" date="2011" name="Proc. Natl. Acad. Sci. U.S.A.">
        <title>Evolutionary erosion of yeast sex chromosomes by mating-type switching accidents.</title>
        <authorList>
            <person name="Gordon J.L."/>
            <person name="Armisen D."/>
            <person name="Proux-Wera E."/>
            <person name="Oheigeartaigh S.S."/>
            <person name="Byrne K.P."/>
            <person name="Wolfe K.H."/>
        </authorList>
    </citation>
    <scope>NUCLEOTIDE SEQUENCE [LARGE SCALE GENOMIC DNA]</scope>
    <source>
        <strain evidence="14">ATCC MYA-139 / BCRC 22969 / CBS 8797 / CCRC 22969 / KCTC 17520 / NBRC 10181 / NCYC 3082</strain>
    </source>
</reference>
<feature type="transmembrane region" description="Helical" evidence="12">
    <location>
        <begin position="354"/>
        <end position="375"/>
    </location>
</feature>
<comment type="caution">
    <text evidence="12">Lacks conserved residue(s) required for the propagation of feature annotation.</text>
</comment>
<proteinExistence type="inferred from homology"/>
<dbReference type="UniPathway" id="UPA00196"/>
<dbReference type="STRING" id="1071383.J7S2R0"/>
<keyword evidence="9 12" id="KW-0256">Endoplasmic reticulum</keyword>
<gene>
    <name evidence="13" type="primary">KNAG0J01100</name>
    <name evidence="13" type="ordered locus">KNAG_0J01100</name>
</gene>
<evidence type="ECO:0000256" key="1">
    <source>
        <dbReference type="ARBA" id="ARBA00004477"/>
    </source>
</evidence>
<sequence length="438" mass="51479">MAVRWGDTSLPYVKLAGTFVLFRFSQYALVIATPSKPFDDSTSILLNNLVHDPIVTSSWWNTTLWNKLLHWDAVFFIKHMVTIGDGATNYEHEFAFSKFWAWCVQQLIPIQSQTDFYYILKTAVLVTNLLHLFSVLILYELTRTVFGKNDRFNFRVALLFIFSSGAGFFTTFYSEPLSFFLAFLGLWFREEALQTKGPYKVDWTDWPLYTVGTTLCFTLATVNRSNCILLGIFYLYDCYRMIRHRLLLKVVFFPLLSGFLMLLGVLCQWYYVPYLQFCPERGEWCDTSVWWVFTRQSMYAYIQSEYWGVGFLKYWTVNNLPNFLFAVPSVVILAKAVRFYGFQRGDPIAQSLRPYCIVTVMLLFVICFCAHVQIINRVVTFLPIHLWYICDQLERDRTHALKDGVPVQEDKLLKWYVYWLMFWIPVQTVLFASFLPPA</sequence>
<feature type="transmembrane region" description="Helical" evidence="12">
    <location>
        <begin position="116"/>
        <end position="139"/>
    </location>
</feature>
<reference evidence="14" key="2">
    <citation type="submission" date="2012-08" db="EMBL/GenBank/DDBJ databases">
        <title>Genome sequence of Kazachstania naganishii.</title>
        <authorList>
            <person name="Gordon J.L."/>
            <person name="Armisen D."/>
            <person name="Proux-Wera E."/>
            <person name="OhEigeartaigh S.S."/>
            <person name="Byrne K.P."/>
            <person name="Wolfe K.H."/>
        </authorList>
    </citation>
    <scope>NUCLEOTIDE SEQUENCE [LARGE SCALE GENOMIC DNA]</scope>
    <source>
        <strain evidence="14">ATCC MYA-139 / BCRC 22969 / CBS 8797 / CCRC 22969 / KCTC 17520 / NBRC 10181 / NCYC 3082</strain>
    </source>
</reference>
<dbReference type="EMBL" id="HE978323">
    <property type="protein sequence ID" value="CCK72192.1"/>
    <property type="molecule type" value="Genomic_DNA"/>
</dbReference>
<dbReference type="OMA" id="GALFIWC"/>
<protein>
    <recommendedName>
        <fullName evidence="4 12">GPI mannosyltransferase 2</fullName>
        <ecNumber evidence="12">2.4.1.-</ecNumber>
    </recommendedName>
</protein>
<dbReference type="InterPro" id="IPR007315">
    <property type="entry name" value="PIG-V/Gpi18"/>
</dbReference>
<dbReference type="HOGENOM" id="CLU_029048_0_0_1"/>
<evidence type="ECO:0000313" key="14">
    <source>
        <dbReference type="Proteomes" id="UP000006310"/>
    </source>
</evidence>
<feature type="transmembrane region" description="Helical" evidence="12">
    <location>
        <begin position="246"/>
        <end position="271"/>
    </location>
</feature>
<dbReference type="Pfam" id="PF04188">
    <property type="entry name" value="Mannosyl_trans2"/>
    <property type="match status" value="1"/>
</dbReference>
<keyword evidence="10 12" id="KW-1133">Transmembrane helix</keyword>
<keyword evidence="6 12" id="KW-0328">Glycosyltransferase</keyword>
<evidence type="ECO:0000256" key="4">
    <source>
        <dbReference type="ARBA" id="ARBA00013795"/>
    </source>
</evidence>
<evidence type="ECO:0000313" key="13">
    <source>
        <dbReference type="EMBL" id="CCK72192.1"/>
    </source>
</evidence>
<keyword evidence="7 12" id="KW-0808">Transferase</keyword>
<dbReference type="GO" id="GO:0120563">
    <property type="term" value="F:dol-P-Man:Man(1)GlcN-acyl-PI alpha-1,6-mannosyltransferase activity"/>
    <property type="evidence" value="ECO:0007669"/>
    <property type="project" value="EnsemblFungi"/>
</dbReference>
<evidence type="ECO:0000256" key="12">
    <source>
        <dbReference type="RuleBase" id="RU363112"/>
    </source>
</evidence>
<feature type="transmembrane region" description="Helical" evidence="12">
    <location>
        <begin position="159"/>
        <end position="188"/>
    </location>
</feature>
<organism evidence="13 14">
    <name type="scientific">Huiozyma naganishii (strain ATCC MYA-139 / BCRC 22969 / CBS 8797 / KCTC 17520 / NBRC 10181 / NCYC 3082 / Yp74L-3)</name>
    <name type="common">Yeast</name>
    <name type="synonym">Kazachstania naganishii</name>
    <dbReference type="NCBI Taxonomy" id="1071383"/>
    <lineage>
        <taxon>Eukaryota</taxon>
        <taxon>Fungi</taxon>
        <taxon>Dikarya</taxon>
        <taxon>Ascomycota</taxon>
        <taxon>Saccharomycotina</taxon>
        <taxon>Saccharomycetes</taxon>
        <taxon>Saccharomycetales</taxon>
        <taxon>Saccharomycetaceae</taxon>
        <taxon>Huiozyma</taxon>
    </lineage>
</organism>
<dbReference type="OrthoDB" id="10252502at2759"/>
<dbReference type="RefSeq" id="XP_022466437.1">
    <property type="nucleotide sequence ID" value="XM_022610108.1"/>
</dbReference>
<feature type="transmembrane region" description="Helical" evidence="12">
    <location>
        <begin position="208"/>
        <end position="234"/>
    </location>
</feature>
<keyword evidence="11 12" id="KW-0472">Membrane</keyword>
<dbReference type="PANTHER" id="PTHR12468">
    <property type="entry name" value="GPI MANNOSYLTRANSFERASE 2"/>
    <property type="match status" value="1"/>
</dbReference>
<accession>J7S2R0</accession>
<evidence type="ECO:0000256" key="8">
    <source>
        <dbReference type="ARBA" id="ARBA00022692"/>
    </source>
</evidence>
<feature type="transmembrane region" description="Helical" evidence="12">
    <location>
        <begin position="323"/>
        <end position="342"/>
    </location>
</feature>
<evidence type="ECO:0000256" key="7">
    <source>
        <dbReference type="ARBA" id="ARBA00022679"/>
    </source>
</evidence>
<evidence type="ECO:0000256" key="5">
    <source>
        <dbReference type="ARBA" id="ARBA00022502"/>
    </source>
</evidence>
<dbReference type="AlphaFoldDB" id="J7S2R0"/>
<evidence type="ECO:0000256" key="3">
    <source>
        <dbReference type="ARBA" id="ARBA00008698"/>
    </source>
</evidence>
<comment type="function">
    <text evidence="12">Mannosyltransferase involved in glycosylphosphatidylinositol-anchor biosynthesis.</text>
</comment>
<comment type="pathway">
    <text evidence="2 12">Glycolipid biosynthesis; glycosylphosphatidylinositol-anchor biosynthesis.</text>
</comment>
<dbReference type="EC" id="2.4.1.-" evidence="12"/>
<evidence type="ECO:0000256" key="11">
    <source>
        <dbReference type="ARBA" id="ARBA00023136"/>
    </source>
</evidence>